<dbReference type="PROSITE" id="PS51257">
    <property type="entry name" value="PROKAR_LIPOPROTEIN"/>
    <property type="match status" value="1"/>
</dbReference>
<dbReference type="Proteomes" id="UP001500363">
    <property type="component" value="Unassembled WGS sequence"/>
</dbReference>
<proteinExistence type="predicted"/>
<keyword evidence="1" id="KW-0812">Transmembrane</keyword>
<reference evidence="3 4" key="1">
    <citation type="journal article" date="2019" name="Int. J. Syst. Evol. Microbiol.">
        <title>The Global Catalogue of Microorganisms (GCM) 10K type strain sequencing project: providing services to taxonomists for standard genome sequencing and annotation.</title>
        <authorList>
            <consortium name="The Broad Institute Genomics Platform"/>
            <consortium name="The Broad Institute Genome Sequencing Center for Infectious Disease"/>
            <person name="Wu L."/>
            <person name="Ma J."/>
        </authorList>
    </citation>
    <scope>NUCLEOTIDE SEQUENCE [LARGE SCALE GENOMIC DNA]</scope>
    <source>
        <strain evidence="3 4">JCM 14303</strain>
    </source>
</reference>
<keyword evidence="1" id="KW-1133">Transmembrane helix</keyword>
<dbReference type="Pfam" id="PF10092">
    <property type="entry name" value="DUF2330"/>
    <property type="match status" value="1"/>
</dbReference>
<feature type="signal peptide" evidence="2">
    <location>
        <begin position="1"/>
        <end position="25"/>
    </location>
</feature>
<organism evidence="3 4">
    <name type="scientific">Kribbella lupini</name>
    <dbReference type="NCBI Taxonomy" id="291602"/>
    <lineage>
        <taxon>Bacteria</taxon>
        <taxon>Bacillati</taxon>
        <taxon>Actinomycetota</taxon>
        <taxon>Actinomycetes</taxon>
        <taxon>Propionibacteriales</taxon>
        <taxon>Kribbellaceae</taxon>
        <taxon>Kribbella</taxon>
    </lineage>
</organism>
<dbReference type="RefSeq" id="WP_344173431.1">
    <property type="nucleotide sequence ID" value="NZ_BAAANC010000001.1"/>
</dbReference>
<keyword evidence="2" id="KW-0732">Signal</keyword>
<feature type="chain" id="PRO_5046576655" evidence="2">
    <location>
        <begin position="26"/>
        <end position="340"/>
    </location>
</feature>
<name>A0ABN2AN47_9ACTN</name>
<dbReference type="EMBL" id="BAAANC010000001">
    <property type="protein sequence ID" value="GAA1522935.1"/>
    <property type="molecule type" value="Genomic_DNA"/>
</dbReference>
<sequence length="340" mass="36192">MKLWRVVAAMLAFGLVLVGVSPAWACACGGYLADAESEARANGENALVRFDGTTEEIVLSMAIQGSSKKAAWIMPVPAAAKVSLGEQSTFNELVQLTRPKVVVRKTYWPFRDLGIFGRGDGAGEAPGAGVDVREQMVLGPFEVVRLGGSSAAEVTAWLGTNGYVVPATLAANLTPYLAEKWEIVAVKLTPKEASGSLGGETPPLRLTFASQKIVYPMRLSKGATTSQTVTVYVAAPYRVDASTVPDASLTPELLYAGRVEGAEAEQLAAPTNYLTAYSSRFAEPRRITDDYTFTRSATDDVFQRTTYVTRNDSSWSTIGVVVGVLLLLGGGAAVVARRTR</sequence>
<evidence type="ECO:0000313" key="4">
    <source>
        <dbReference type="Proteomes" id="UP001500363"/>
    </source>
</evidence>
<feature type="transmembrane region" description="Helical" evidence="1">
    <location>
        <begin position="315"/>
        <end position="336"/>
    </location>
</feature>
<protein>
    <submittedName>
        <fullName evidence="3">DUF2330 domain-containing protein</fullName>
    </submittedName>
</protein>
<keyword evidence="4" id="KW-1185">Reference proteome</keyword>
<accession>A0ABN2AN47</accession>
<comment type="caution">
    <text evidence="3">The sequence shown here is derived from an EMBL/GenBank/DDBJ whole genome shotgun (WGS) entry which is preliminary data.</text>
</comment>
<evidence type="ECO:0000313" key="3">
    <source>
        <dbReference type="EMBL" id="GAA1522935.1"/>
    </source>
</evidence>
<gene>
    <name evidence="3" type="ORF">GCM10009741_25630</name>
</gene>
<keyword evidence="1" id="KW-0472">Membrane</keyword>
<evidence type="ECO:0000256" key="2">
    <source>
        <dbReference type="SAM" id="SignalP"/>
    </source>
</evidence>
<evidence type="ECO:0000256" key="1">
    <source>
        <dbReference type="SAM" id="Phobius"/>
    </source>
</evidence>
<dbReference type="InterPro" id="IPR019283">
    <property type="entry name" value="DUF2330"/>
</dbReference>